<dbReference type="Pfam" id="PF00083">
    <property type="entry name" value="Sugar_tr"/>
    <property type="match status" value="1"/>
</dbReference>
<evidence type="ECO:0000313" key="9">
    <source>
        <dbReference type="Proteomes" id="UP000653454"/>
    </source>
</evidence>
<comment type="caution">
    <text evidence="8">The sequence shown here is derived from an EMBL/GenBank/DDBJ whole genome shotgun (WGS) entry which is preliminary data.</text>
</comment>
<dbReference type="InterPro" id="IPR011701">
    <property type="entry name" value="MFS"/>
</dbReference>
<feature type="compositionally biased region" description="Polar residues" evidence="5">
    <location>
        <begin position="481"/>
        <end position="494"/>
    </location>
</feature>
<keyword evidence="4 6" id="KW-0472">Membrane</keyword>
<evidence type="ECO:0000259" key="7">
    <source>
        <dbReference type="PROSITE" id="PS50850"/>
    </source>
</evidence>
<dbReference type="EMBL" id="CAJHNJ030000045">
    <property type="protein sequence ID" value="CAG9131522.1"/>
    <property type="molecule type" value="Genomic_DNA"/>
</dbReference>
<feature type="transmembrane region" description="Helical" evidence="6">
    <location>
        <begin position="639"/>
        <end position="662"/>
    </location>
</feature>
<keyword evidence="3 6" id="KW-1133">Transmembrane helix</keyword>
<evidence type="ECO:0000256" key="3">
    <source>
        <dbReference type="ARBA" id="ARBA00022989"/>
    </source>
</evidence>
<evidence type="ECO:0000256" key="1">
    <source>
        <dbReference type="ARBA" id="ARBA00004141"/>
    </source>
</evidence>
<feature type="transmembrane region" description="Helical" evidence="6">
    <location>
        <begin position="20"/>
        <end position="42"/>
    </location>
</feature>
<dbReference type="GO" id="GO:0016020">
    <property type="term" value="C:membrane"/>
    <property type="evidence" value="ECO:0007669"/>
    <property type="project" value="UniProtKB-SubCell"/>
</dbReference>
<dbReference type="Pfam" id="PF07690">
    <property type="entry name" value="MFS_1"/>
    <property type="match status" value="1"/>
</dbReference>
<organism evidence="8 9">
    <name type="scientific">Plutella xylostella</name>
    <name type="common">Diamondback moth</name>
    <name type="synonym">Plutella maculipennis</name>
    <dbReference type="NCBI Taxonomy" id="51655"/>
    <lineage>
        <taxon>Eukaryota</taxon>
        <taxon>Metazoa</taxon>
        <taxon>Ecdysozoa</taxon>
        <taxon>Arthropoda</taxon>
        <taxon>Hexapoda</taxon>
        <taxon>Insecta</taxon>
        <taxon>Pterygota</taxon>
        <taxon>Neoptera</taxon>
        <taxon>Endopterygota</taxon>
        <taxon>Lepidoptera</taxon>
        <taxon>Glossata</taxon>
        <taxon>Ditrysia</taxon>
        <taxon>Yponomeutoidea</taxon>
        <taxon>Plutellidae</taxon>
        <taxon>Plutella</taxon>
    </lineage>
</organism>
<evidence type="ECO:0000256" key="6">
    <source>
        <dbReference type="SAM" id="Phobius"/>
    </source>
</evidence>
<feature type="transmembrane region" description="Helical" evidence="6">
    <location>
        <begin position="273"/>
        <end position="294"/>
    </location>
</feature>
<dbReference type="Proteomes" id="UP000653454">
    <property type="component" value="Unassembled WGS sequence"/>
</dbReference>
<protein>
    <submittedName>
        <fullName evidence="8">(diamondback moth) hypothetical protein</fullName>
    </submittedName>
</protein>
<gene>
    <name evidence="8" type="ORF">PLXY2_LOCUS10335</name>
</gene>
<evidence type="ECO:0000313" key="8">
    <source>
        <dbReference type="EMBL" id="CAG9131522.1"/>
    </source>
</evidence>
<evidence type="ECO:0000256" key="4">
    <source>
        <dbReference type="ARBA" id="ARBA00023136"/>
    </source>
</evidence>
<feature type="domain" description="Major facilitator superfamily (MFS) profile" evidence="7">
    <location>
        <begin position="146"/>
        <end position="726"/>
    </location>
</feature>
<keyword evidence="9" id="KW-1185">Reference proteome</keyword>
<evidence type="ECO:0000256" key="2">
    <source>
        <dbReference type="ARBA" id="ARBA00022692"/>
    </source>
</evidence>
<feature type="transmembrane region" description="Helical" evidence="6">
    <location>
        <begin position="556"/>
        <end position="573"/>
    </location>
</feature>
<feature type="transmembrane region" description="Helical" evidence="6">
    <location>
        <begin position="300"/>
        <end position="320"/>
    </location>
</feature>
<feature type="transmembrane region" description="Helical" evidence="6">
    <location>
        <begin position="674"/>
        <end position="695"/>
    </location>
</feature>
<dbReference type="Gene3D" id="1.20.1250.20">
    <property type="entry name" value="MFS general substrate transporter like domains"/>
    <property type="match status" value="2"/>
</dbReference>
<evidence type="ECO:0000256" key="5">
    <source>
        <dbReference type="SAM" id="MobiDB-lite"/>
    </source>
</evidence>
<dbReference type="InterPro" id="IPR036259">
    <property type="entry name" value="MFS_trans_sf"/>
</dbReference>
<feature type="transmembrane region" description="Helical" evidence="6">
    <location>
        <begin position="215"/>
        <end position="233"/>
    </location>
</feature>
<dbReference type="AlphaFoldDB" id="A0A8S4FSK2"/>
<proteinExistence type="predicted"/>
<dbReference type="PANTHER" id="PTHR24064">
    <property type="entry name" value="SOLUTE CARRIER FAMILY 22 MEMBER"/>
    <property type="match status" value="1"/>
</dbReference>
<dbReference type="InterPro" id="IPR005828">
    <property type="entry name" value="MFS_sugar_transport-like"/>
</dbReference>
<keyword evidence="2 6" id="KW-0812">Transmembrane</keyword>
<sequence>MTSWTRELDEATVLATKSGYWHTVLFYLLCSLAAIPTSFLVFSQVFTTATPEHWCAAPPELQVLDLPPEELRALLVPGGAENGTFERCAAYELDSRALYAALSDYVDERSEVYRDRGALRLVRTRQLVIVSDPAGREEQVRRVKEVILSIRSDPKPCAYGWVFQTEHYRRTLVTDFSLVCAEGWWPRMTNTLFWVGSIFGNLFFGWMSDRYGRRLTILLMIYLEVPLAIAASFPSSYWTYTALRVAGGLFFPALYQLPFILALELMPPDKRTYTGIVVGMLFASGMCLLAVLAFLLRDWFWLSLATSLPFLSLYSYYWLIPESPRWLVGRGRIAEAERVLLDLARRNGVHLPRGFLLDLHKKVKEEEDAAFVEETTLPIINGHVIGMLKIDKEDTQLVDRRMSTMLSFKPDKDININKTNRQSDAEEINKTPNLERIIALEVAEIVNRKTRQKSNKEDHISIESSDKEVLEVKEEDDEESQLNTEQQQKATQTDAYAKSPVNSLRRKSMQFVSKMFHKESMEASPENKKMDDQNSIGDCQASPLDVFRYPNIRKKFFILTFDWVVLGVVYNTLCYNTPNLGVDDFVAFFIGGAVELPSYFIAWKLMDRFGRRWVLCIFMSVGGVACLSCVLVPESNPWLMVSLVMLGRLCAAASFSVFYVMIGELLPTVLRAQAMGAASFIAGLGLLACPYIVYLAVYSKLLPLVIMGVLCILGGGASLFLPETLNQPLPQTLSDGEMFGRHFKLLSCVGGER</sequence>
<feature type="transmembrane region" description="Helical" evidence="6">
    <location>
        <begin position="245"/>
        <end position="266"/>
    </location>
</feature>
<dbReference type="InterPro" id="IPR020846">
    <property type="entry name" value="MFS_dom"/>
</dbReference>
<dbReference type="SUPFAM" id="SSF103473">
    <property type="entry name" value="MFS general substrate transporter"/>
    <property type="match status" value="1"/>
</dbReference>
<accession>A0A8S4FSK2</accession>
<dbReference type="PROSITE" id="PS50850">
    <property type="entry name" value="MFS"/>
    <property type="match status" value="1"/>
</dbReference>
<feature type="region of interest" description="Disordered" evidence="5">
    <location>
        <begin position="449"/>
        <end position="501"/>
    </location>
</feature>
<dbReference type="GO" id="GO:0022857">
    <property type="term" value="F:transmembrane transporter activity"/>
    <property type="evidence" value="ECO:0007669"/>
    <property type="project" value="InterPro"/>
</dbReference>
<feature type="compositionally biased region" description="Basic and acidic residues" evidence="5">
    <location>
        <begin position="454"/>
        <end position="472"/>
    </location>
</feature>
<name>A0A8S4FSK2_PLUXY</name>
<feature type="transmembrane region" description="Helical" evidence="6">
    <location>
        <begin position="701"/>
        <end position="721"/>
    </location>
</feature>
<reference evidence="8" key="1">
    <citation type="submission" date="2020-11" db="EMBL/GenBank/DDBJ databases">
        <authorList>
            <person name="Whiteford S."/>
        </authorList>
    </citation>
    <scope>NUCLEOTIDE SEQUENCE</scope>
</reference>
<comment type="subcellular location">
    <subcellularLocation>
        <location evidence="1">Membrane</location>
        <topology evidence="1">Multi-pass membrane protein</topology>
    </subcellularLocation>
</comment>
<feature type="transmembrane region" description="Helical" evidence="6">
    <location>
        <begin position="613"/>
        <end position="633"/>
    </location>
</feature>
<feature type="transmembrane region" description="Helical" evidence="6">
    <location>
        <begin position="585"/>
        <end position="606"/>
    </location>
</feature>